<evidence type="ECO:0000313" key="1">
    <source>
        <dbReference type="EMBL" id="KKL92674.1"/>
    </source>
</evidence>
<accession>A0A0F9G1T6</accession>
<organism evidence="1">
    <name type="scientific">marine sediment metagenome</name>
    <dbReference type="NCBI Taxonomy" id="412755"/>
    <lineage>
        <taxon>unclassified sequences</taxon>
        <taxon>metagenomes</taxon>
        <taxon>ecological metagenomes</taxon>
    </lineage>
</organism>
<gene>
    <name evidence="1" type="ORF">LCGC14_1882300</name>
</gene>
<protein>
    <submittedName>
        <fullName evidence="1">Uncharacterized protein</fullName>
    </submittedName>
</protein>
<dbReference type="AlphaFoldDB" id="A0A0F9G1T6"/>
<name>A0A0F9G1T6_9ZZZZ</name>
<sequence>MRKGLRIINLLTTKRRIKMPMTVVTKKKDGKECTVEFDFGDNCADAAAKFGEDIVFAYFKSHGVVRLQAGLAPILKAGGDIAAFAKTWKPGVRVAAVAAAPTMESMRKHYASLSTDEERKEFLKEVKSGIK</sequence>
<proteinExistence type="predicted"/>
<dbReference type="EMBL" id="LAZR01019400">
    <property type="protein sequence ID" value="KKL92674.1"/>
    <property type="molecule type" value="Genomic_DNA"/>
</dbReference>
<reference evidence="1" key="1">
    <citation type="journal article" date="2015" name="Nature">
        <title>Complex archaea that bridge the gap between prokaryotes and eukaryotes.</title>
        <authorList>
            <person name="Spang A."/>
            <person name="Saw J.H."/>
            <person name="Jorgensen S.L."/>
            <person name="Zaremba-Niedzwiedzka K."/>
            <person name="Martijn J."/>
            <person name="Lind A.E."/>
            <person name="van Eijk R."/>
            <person name="Schleper C."/>
            <person name="Guy L."/>
            <person name="Ettema T.J."/>
        </authorList>
    </citation>
    <scope>NUCLEOTIDE SEQUENCE</scope>
</reference>
<comment type="caution">
    <text evidence="1">The sequence shown here is derived from an EMBL/GenBank/DDBJ whole genome shotgun (WGS) entry which is preliminary data.</text>
</comment>